<feature type="domain" description="NADH:quinone oxidoreductase/Mrp antiporter transmembrane" evidence="8">
    <location>
        <begin position="114"/>
        <end position="403"/>
    </location>
</feature>
<evidence type="ECO:0000256" key="1">
    <source>
        <dbReference type="ARBA" id="ARBA00003257"/>
    </source>
</evidence>
<keyword evidence="7" id="KW-0679">Respiratory chain</keyword>
<evidence type="ECO:0000256" key="2">
    <source>
        <dbReference type="ARBA" id="ARBA00004141"/>
    </source>
</evidence>
<evidence type="ECO:0000256" key="5">
    <source>
        <dbReference type="ARBA" id="ARBA00022989"/>
    </source>
</evidence>
<keyword evidence="7" id="KW-0520">NAD</keyword>
<feature type="transmembrane region" description="Helical" evidence="7">
    <location>
        <begin position="118"/>
        <end position="137"/>
    </location>
</feature>
<dbReference type="NCBIfam" id="TIGR01972">
    <property type="entry name" value="NDH_I_M"/>
    <property type="match status" value="1"/>
</dbReference>
<comment type="function">
    <text evidence="7">Core subunit of the mitochondrial membrane respiratory chain NADH dehydrogenase (Complex I) which catalyzes electron transfer from NADH through the respiratory chain, using ubiquinone as an electron acceptor. Essential for the catalytic activity and assembly of complex I.</text>
</comment>
<feature type="transmembrane region" description="Helical" evidence="7">
    <location>
        <begin position="227"/>
        <end position="250"/>
    </location>
</feature>
<dbReference type="PANTHER" id="PTHR43507:SF1">
    <property type="entry name" value="NADH-UBIQUINONE OXIDOREDUCTASE CHAIN 4"/>
    <property type="match status" value="1"/>
</dbReference>
<dbReference type="GO" id="GO:0031966">
    <property type="term" value="C:mitochondrial membrane"/>
    <property type="evidence" value="ECO:0007669"/>
    <property type="project" value="UniProtKB-SubCell"/>
</dbReference>
<dbReference type="GO" id="GO:0042773">
    <property type="term" value="P:ATP synthesis coupled electron transport"/>
    <property type="evidence" value="ECO:0007669"/>
    <property type="project" value="InterPro"/>
</dbReference>
<dbReference type="RefSeq" id="NP_066531.1">
    <property type="nucleotide sequence ID" value="NC_002573.1"/>
</dbReference>
<keyword evidence="7 9" id="KW-0496">Mitochondrion</keyword>
<feature type="transmembrane region" description="Helical" evidence="7">
    <location>
        <begin position="193"/>
        <end position="215"/>
    </location>
</feature>
<dbReference type="GO" id="GO:0003954">
    <property type="term" value="F:NADH dehydrogenase activity"/>
    <property type="evidence" value="ECO:0007669"/>
    <property type="project" value="TreeGrafter"/>
</dbReference>
<keyword evidence="7" id="KW-0830">Ubiquinone</keyword>
<dbReference type="GO" id="GO:0048039">
    <property type="term" value="F:ubiquinone binding"/>
    <property type="evidence" value="ECO:0007669"/>
    <property type="project" value="TreeGrafter"/>
</dbReference>
<keyword evidence="6 7" id="KW-0472">Membrane</keyword>
<keyword evidence="7" id="KW-0249">Electron transport</keyword>
<dbReference type="InterPro" id="IPR001750">
    <property type="entry name" value="ND/Mrp_TM"/>
</dbReference>
<accession>Q9G8P5</accession>
<keyword evidence="9" id="KW-0560">Oxidoreductase</keyword>
<dbReference type="InterPro" id="IPR010227">
    <property type="entry name" value="NADH_Q_OxRdtase_chainM/4"/>
</dbReference>
<feature type="transmembrane region" description="Helical" evidence="7">
    <location>
        <begin position="56"/>
        <end position="84"/>
    </location>
</feature>
<dbReference type="PRINTS" id="PR01437">
    <property type="entry name" value="NUOXDRDTASE4"/>
</dbReference>
<dbReference type="AlphaFoldDB" id="Q9G8P5"/>
<feature type="transmembrane region" description="Helical" evidence="7">
    <location>
        <begin position="389"/>
        <end position="412"/>
    </location>
</feature>
<dbReference type="EMBL" id="AF288092">
    <property type="protein sequence ID" value="AAG17809.1"/>
    <property type="molecule type" value="Genomic_DNA"/>
</dbReference>
<geneLocation type="mitochondrion" evidence="9"/>
<evidence type="ECO:0000259" key="8">
    <source>
        <dbReference type="Pfam" id="PF00361"/>
    </source>
</evidence>
<keyword evidence="7" id="KW-0813">Transport</keyword>
<feature type="transmembrane region" description="Helical" evidence="7">
    <location>
        <begin position="149"/>
        <end position="173"/>
    </location>
</feature>
<dbReference type="EC" id="7.1.1.2" evidence="7"/>
<evidence type="ECO:0000256" key="6">
    <source>
        <dbReference type="ARBA" id="ARBA00023136"/>
    </source>
</evidence>
<keyword evidence="5 7" id="KW-1133">Transmembrane helix</keyword>
<dbReference type="PANTHER" id="PTHR43507">
    <property type="entry name" value="NADH-UBIQUINONE OXIDOREDUCTASE CHAIN 4"/>
    <property type="match status" value="1"/>
</dbReference>
<dbReference type="GO" id="GO:0015990">
    <property type="term" value="P:electron transport coupled proton transport"/>
    <property type="evidence" value="ECO:0007669"/>
    <property type="project" value="TreeGrafter"/>
</dbReference>
<sequence length="474" mass="55760">MVLNQQKNIFSYNSKYFYFDISLIIFFIFNIVWVLFDSFEPSFQFIQYINLFEYSFLFGIDGISIFFIYLSTFLIPLCLLFSFYNMKQKGVSEVKMYQSFLFLTLFLLIFVFSALDILVFYIMFEIILIPFFVLIGVSSYRKRRIHASYLFFFYTLVGSFLMLISIFSLYSFTGTSNIEVLLNNQYSFYRENIVWLTFFISFAIKIPMFPAHIWLPEAHVEAPTEGSVLLAGVLLKLGSYGFLRFLMPLFPNSTYYYSPLVILIACLGIFYTSFVTLKQIDIKRIIAYSSVSHMNVCILGLFTFHSLGIAGSIHLMIAHGLVSGGLFFLVGMLYNRHHTKLLKYYSGLVYTMPLFSFFFFIFIISNISFPLTSNFIGEFLIIVGLFLSFNYYALFFTLVGVFICTVYSLWLYNKLVFMIPKYQYIKYYNDLSFLECSLLFIILFFVLWLGIYPYSIFSILDTSINYYYFDLLYK</sequence>
<gene>
    <name evidence="9" type="primary">nad4</name>
</gene>
<evidence type="ECO:0000256" key="7">
    <source>
        <dbReference type="RuleBase" id="RU003297"/>
    </source>
</evidence>
<comment type="similarity">
    <text evidence="3 7">Belongs to the complex I subunit 4 family.</text>
</comment>
<feature type="transmembrane region" description="Helical" evidence="7">
    <location>
        <begin position="96"/>
        <end position="112"/>
    </location>
</feature>
<proteinExistence type="inferred from homology"/>
<feature type="transmembrane region" description="Helical" evidence="7">
    <location>
        <begin position="286"/>
        <end position="307"/>
    </location>
</feature>
<dbReference type="GeneID" id="800675"/>
<name>Q9G8P5_NAEGR</name>
<comment type="catalytic activity">
    <reaction evidence="7">
        <text>a ubiquinone + NADH + 5 H(+)(in) = a ubiquinol + NAD(+) + 4 H(+)(out)</text>
        <dbReference type="Rhea" id="RHEA:29091"/>
        <dbReference type="Rhea" id="RHEA-COMP:9565"/>
        <dbReference type="Rhea" id="RHEA-COMP:9566"/>
        <dbReference type="ChEBI" id="CHEBI:15378"/>
        <dbReference type="ChEBI" id="CHEBI:16389"/>
        <dbReference type="ChEBI" id="CHEBI:17976"/>
        <dbReference type="ChEBI" id="CHEBI:57540"/>
        <dbReference type="ChEBI" id="CHEBI:57945"/>
        <dbReference type="EC" id="7.1.1.2"/>
    </reaction>
</comment>
<feature type="transmembrane region" description="Helical" evidence="7">
    <location>
        <begin position="347"/>
        <end position="369"/>
    </location>
</feature>
<feature type="transmembrane region" description="Helical" evidence="7">
    <location>
        <begin position="313"/>
        <end position="335"/>
    </location>
</feature>
<comment type="subcellular location">
    <subcellularLocation>
        <location evidence="2">Membrane</location>
        <topology evidence="2">Multi-pass membrane protein</topology>
    </subcellularLocation>
    <subcellularLocation>
        <location evidence="7">Mitochondrion membrane</location>
        <topology evidence="7">Multi-pass membrane protein</topology>
    </subcellularLocation>
</comment>
<protein>
    <recommendedName>
        <fullName evidence="7">NADH-ubiquinone oxidoreductase chain 4</fullName>
        <ecNumber evidence="7">7.1.1.2</ecNumber>
    </recommendedName>
</protein>
<dbReference type="Pfam" id="PF00361">
    <property type="entry name" value="Proton_antipo_M"/>
    <property type="match status" value="1"/>
</dbReference>
<organism evidence="9">
    <name type="scientific">Naegleria gruberi</name>
    <name type="common">Amoeba</name>
    <dbReference type="NCBI Taxonomy" id="5762"/>
    <lineage>
        <taxon>Eukaryota</taxon>
        <taxon>Discoba</taxon>
        <taxon>Heterolobosea</taxon>
        <taxon>Tetramitia</taxon>
        <taxon>Eutetramitia</taxon>
        <taxon>Vahlkampfiidae</taxon>
        <taxon>Naegleria</taxon>
    </lineage>
</organism>
<dbReference type="GO" id="GO:0008137">
    <property type="term" value="F:NADH dehydrogenase (ubiquinone) activity"/>
    <property type="evidence" value="ECO:0007669"/>
    <property type="project" value="UniProtKB-UniRule"/>
</dbReference>
<comment type="function">
    <text evidence="1">Core subunit of the mitochondrial membrane respiratory chain NADH dehydrogenase (Complex I) that is believed to belong to the minimal assembly required for catalysis. Complex I functions in the transfer of electrons from NADH to the respiratory chain. The immediate electron acceptor for the enzyme is believed to be ubiquinone.</text>
</comment>
<evidence type="ECO:0000313" key="9">
    <source>
        <dbReference type="EMBL" id="AAG17809.1"/>
    </source>
</evidence>
<reference evidence="9" key="1">
    <citation type="submission" date="2000-07" db="EMBL/GenBank/DDBJ databases">
        <title>The mitochondrial genome of the supposedly primitive protist, Naegleria gruberi.</title>
        <authorList>
            <person name="Burger G."/>
            <person name="Lang B.F."/>
            <person name="Nerad T.A."/>
            <person name="Gray M.W."/>
        </authorList>
    </citation>
    <scope>NUCLEOTIDE SEQUENCE</scope>
</reference>
<feature type="transmembrane region" description="Helical" evidence="7">
    <location>
        <begin position="433"/>
        <end position="451"/>
    </location>
</feature>
<feature type="transmembrane region" description="Helical" evidence="7">
    <location>
        <begin position="256"/>
        <end position="274"/>
    </location>
</feature>
<evidence type="ECO:0000256" key="3">
    <source>
        <dbReference type="ARBA" id="ARBA00009025"/>
    </source>
</evidence>
<keyword evidence="4 7" id="KW-0812">Transmembrane</keyword>
<dbReference type="InterPro" id="IPR003918">
    <property type="entry name" value="NADH_UbQ_OxRdtase"/>
</dbReference>
<feature type="transmembrane region" description="Helical" evidence="7">
    <location>
        <begin position="16"/>
        <end position="36"/>
    </location>
</feature>
<evidence type="ECO:0000256" key="4">
    <source>
        <dbReference type="ARBA" id="ARBA00022692"/>
    </source>
</evidence>